<evidence type="ECO:0008006" key="3">
    <source>
        <dbReference type="Google" id="ProtNLM"/>
    </source>
</evidence>
<reference evidence="1 2" key="1">
    <citation type="submission" date="2013-04" db="EMBL/GenBank/DDBJ databases">
        <title>The Genome Sequence of Treponema maltophilum ATCC 51939.</title>
        <authorList>
            <consortium name="The Broad Institute Genomics Platform"/>
            <person name="Earl A."/>
            <person name="Ward D."/>
            <person name="Feldgarden M."/>
            <person name="Gevers D."/>
            <person name="Leonetti C."/>
            <person name="Blanton J.M."/>
            <person name="Dewhirst F.E."/>
            <person name="Izard J."/>
            <person name="Walker B."/>
            <person name="Young S."/>
            <person name="Zeng Q."/>
            <person name="Gargeya S."/>
            <person name="Fitzgerald M."/>
            <person name="Haas B."/>
            <person name="Abouelleil A."/>
            <person name="Allen A.W."/>
            <person name="Alvarado L."/>
            <person name="Arachchi H.M."/>
            <person name="Berlin A.M."/>
            <person name="Chapman S.B."/>
            <person name="Gainer-Dewar J."/>
            <person name="Goldberg J."/>
            <person name="Griggs A."/>
            <person name="Gujja S."/>
            <person name="Hansen M."/>
            <person name="Howarth C."/>
            <person name="Imamovic A."/>
            <person name="Ireland A."/>
            <person name="Larimer J."/>
            <person name="McCowan C."/>
            <person name="Murphy C."/>
            <person name="Pearson M."/>
            <person name="Poon T.W."/>
            <person name="Priest M."/>
            <person name="Roberts A."/>
            <person name="Saif S."/>
            <person name="Shea T."/>
            <person name="Sisk P."/>
            <person name="Sykes S."/>
            <person name="Wortman J."/>
            <person name="Nusbaum C."/>
            <person name="Birren B."/>
        </authorList>
    </citation>
    <scope>NUCLEOTIDE SEQUENCE [LARGE SCALE GENOMIC DNA]</scope>
    <source>
        <strain evidence="1 2">ATCC 51939</strain>
    </source>
</reference>
<dbReference type="Pfam" id="PF12784">
    <property type="entry name" value="PDDEXK_2"/>
    <property type="match status" value="1"/>
</dbReference>
<accession>S3JYL7</accession>
<dbReference type="OrthoDB" id="9775482at2"/>
<dbReference type="HOGENOM" id="CLU_071023_2_2_12"/>
<keyword evidence="2" id="KW-1185">Reference proteome</keyword>
<evidence type="ECO:0000313" key="1">
    <source>
        <dbReference type="EMBL" id="EPF30315.1"/>
    </source>
</evidence>
<name>S3JYL7_TREMA</name>
<dbReference type="STRING" id="1125699.HMPREF9194_00631"/>
<dbReference type="eggNOG" id="COG5464">
    <property type="taxonomic scope" value="Bacteria"/>
</dbReference>
<dbReference type="RefSeq" id="WP_016524926.1">
    <property type="nucleotide sequence ID" value="NZ_KE332518.1"/>
</dbReference>
<proteinExistence type="predicted"/>
<dbReference type="EMBL" id="ATFF01000006">
    <property type="protein sequence ID" value="EPF30315.1"/>
    <property type="molecule type" value="Genomic_DNA"/>
</dbReference>
<dbReference type="Proteomes" id="UP000014541">
    <property type="component" value="Unassembled WGS sequence"/>
</dbReference>
<organism evidence="1 2">
    <name type="scientific">Treponema maltophilum ATCC 51939</name>
    <dbReference type="NCBI Taxonomy" id="1125699"/>
    <lineage>
        <taxon>Bacteria</taxon>
        <taxon>Pseudomonadati</taxon>
        <taxon>Spirochaetota</taxon>
        <taxon>Spirochaetia</taxon>
        <taxon>Spirochaetales</taxon>
        <taxon>Treponemataceae</taxon>
        <taxon>Treponema</taxon>
    </lineage>
</organism>
<dbReference type="AlphaFoldDB" id="S3JYL7"/>
<evidence type="ECO:0000313" key="2">
    <source>
        <dbReference type="Proteomes" id="UP000014541"/>
    </source>
</evidence>
<dbReference type="NCBIfam" id="TIGR01784">
    <property type="entry name" value="T_den_put_tspse"/>
    <property type="match status" value="1"/>
</dbReference>
<dbReference type="PATRIC" id="fig|1125699.3.peg.643"/>
<dbReference type="InterPro" id="IPR010106">
    <property type="entry name" value="RpnA"/>
</dbReference>
<sequence>MDFLPRHKSVEELTFTDDFMFGTIMKNKPICKGVLERLLHIKVGKIEYPSLQKTIAPFYESKGIRLDVYVAEPSRVFDIEIQTSAHPDLPKRTRYYQSLMDVDCLLRGQSYAELKESYVIFICTQDPFDKGLPVYTFENTCREESGLSLTDKTAKVFYNASAYGKEKDDELHALLRYLCEKQATSSFTQNIDALVETTKNNERFRSLYMSLNIHKDDLLMAGEKIGFEKGVHKGAYQKALETARILKQLGDSVQKIMQVTGLSKQEVETV</sequence>
<gene>
    <name evidence="1" type="ORF">HMPREF9194_00631</name>
</gene>
<comment type="caution">
    <text evidence="1">The sequence shown here is derived from an EMBL/GenBank/DDBJ whole genome shotgun (WGS) entry which is preliminary data.</text>
</comment>
<protein>
    <recommendedName>
        <fullName evidence="3">Transposase (putative) YhgA-like domain-containing protein</fullName>
    </recommendedName>
</protein>